<keyword evidence="2" id="KW-1185">Reference proteome</keyword>
<dbReference type="Proteomes" id="UP000515369">
    <property type="component" value="Chromosome"/>
</dbReference>
<organism evidence="1 2">
    <name type="scientific">Spirosoma foliorum</name>
    <dbReference type="NCBI Taxonomy" id="2710596"/>
    <lineage>
        <taxon>Bacteria</taxon>
        <taxon>Pseudomonadati</taxon>
        <taxon>Bacteroidota</taxon>
        <taxon>Cytophagia</taxon>
        <taxon>Cytophagales</taxon>
        <taxon>Cytophagaceae</taxon>
        <taxon>Spirosoma</taxon>
    </lineage>
</organism>
<reference evidence="1 2" key="1">
    <citation type="submission" date="2020-07" db="EMBL/GenBank/DDBJ databases">
        <title>Spirosoma foliorum sp. nov., isolated from the leaves on the Nejang mountain Korea, Republic of.</title>
        <authorList>
            <person name="Ho H."/>
            <person name="Lee Y.-J."/>
            <person name="Nurcahyanto D.-A."/>
            <person name="Kim S.-G."/>
        </authorList>
    </citation>
    <scope>NUCLEOTIDE SEQUENCE [LARGE SCALE GENOMIC DNA]</scope>
    <source>
        <strain evidence="1 2">PL0136</strain>
    </source>
</reference>
<proteinExistence type="predicted"/>
<gene>
    <name evidence="1" type="ORF">H3H32_34920</name>
</gene>
<accession>A0A7G5GVX7</accession>
<dbReference type="AlphaFoldDB" id="A0A7G5GVX7"/>
<dbReference type="RefSeq" id="WP_182460308.1">
    <property type="nucleotide sequence ID" value="NZ_CP059732.1"/>
</dbReference>
<name>A0A7G5GVX7_9BACT</name>
<evidence type="ECO:0000313" key="1">
    <source>
        <dbReference type="EMBL" id="QMW03019.1"/>
    </source>
</evidence>
<protein>
    <submittedName>
        <fullName evidence="1">Uncharacterized protein</fullName>
    </submittedName>
</protein>
<dbReference type="EMBL" id="CP059732">
    <property type="protein sequence ID" value="QMW03019.1"/>
    <property type="molecule type" value="Genomic_DNA"/>
</dbReference>
<sequence length="94" mass="10380">MDSIRDRVYQRYNNNPQQMARDGMTGYFAATGFLLNRGARAAGLTRADMPARSFSAFRRQMGWGMLRTPLGRMTMLAGAATVGTRWAIGQATGE</sequence>
<dbReference type="KEGG" id="sfol:H3H32_34920"/>
<evidence type="ECO:0000313" key="2">
    <source>
        <dbReference type="Proteomes" id="UP000515369"/>
    </source>
</evidence>